<evidence type="ECO:0000256" key="1">
    <source>
        <dbReference type="SAM" id="Phobius"/>
    </source>
</evidence>
<gene>
    <name evidence="2" type="ORF">F4Y60_11680</name>
</gene>
<comment type="caution">
    <text evidence="2">The sequence shown here is derived from an EMBL/GenBank/DDBJ whole genome shotgun (WGS) entry which is preliminary data.</text>
</comment>
<accession>A0A6B0Y3V6</accession>
<dbReference type="PANTHER" id="PTHR35335">
    <property type="entry name" value="UPF0716 PROTEIN FXSA"/>
    <property type="match status" value="1"/>
</dbReference>
<dbReference type="GO" id="GO:0016020">
    <property type="term" value="C:membrane"/>
    <property type="evidence" value="ECO:0007669"/>
    <property type="project" value="InterPro"/>
</dbReference>
<evidence type="ECO:0000313" key="2">
    <source>
        <dbReference type="EMBL" id="MXY34723.1"/>
    </source>
</evidence>
<proteinExistence type="predicted"/>
<feature type="transmembrane region" description="Helical" evidence="1">
    <location>
        <begin position="25"/>
        <end position="45"/>
    </location>
</feature>
<dbReference type="PANTHER" id="PTHR35335:SF1">
    <property type="entry name" value="UPF0716 PROTEIN FXSA"/>
    <property type="match status" value="1"/>
</dbReference>
<reference evidence="2" key="1">
    <citation type="submission" date="2019-09" db="EMBL/GenBank/DDBJ databases">
        <title>Characterisation of the sponge microbiome using genome-centric metagenomics.</title>
        <authorList>
            <person name="Engelberts J.P."/>
            <person name="Robbins S.J."/>
            <person name="De Goeij J.M."/>
            <person name="Aranda M."/>
            <person name="Bell S.C."/>
            <person name="Webster N.S."/>
        </authorList>
    </citation>
    <scope>NUCLEOTIDE SEQUENCE</scope>
    <source>
        <strain evidence="2">SB0664_bin_43</strain>
    </source>
</reference>
<keyword evidence="1" id="KW-1133">Transmembrane helix</keyword>
<keyword evidence="1" id="KW-0812">Transmembrane</keyword>
<keyword evidence="1" id="KW-0472">Membrane</keyword>
<organism evidence="2">
    <name type="scientific">Boseongicola sp. SB0664_bin_43</name>
    <dbReference type="NCBI Taxonomy" id="2604844"/>
    <lineage>
        <taxon>Bacteria</taxon>
        <taxon>Pseudomonadati</taxon>
        <taxon>Pseudomonadota</taxon>
        <taxon>Alphaproteobacteria</taxon>
        <taxon>Rhodobacterales</taxon>
        <taxon>Paracoccaceae</taxon>
        <taxon>Boseongicola</taxon>
    </lineage>
</organism>
<sequence>MRLFLLFLLVPLCEIALFIQVGGAIGLGVTLAIVVLTAVLGAALVRRQGLRVLSELRDSLHDLKDPTEPLAHGAMILFSGALLLTPGFLTDAFGLSMMVPAVRSAAFHFARDRLVVRKFTYGSSARRQEPNVVDGEFEELADESLDESGIERRRTL</sequence>
<dbReference type="NCBIfam" id="NF008528">
    <property type="entry name" value="PRK11463.1-2"/>
    <property type="match status" value="1"/>
</dbReference>
<name>A0A6B0Y3V6_9RHOB</name>
<dbReference type="InterPro" id="IPR007313">
    <property type="entry name" value="FxsA"/>
</dbReference>
<dbReference type="Pfam" id="PF04186">
    <property type="entry name" value="FxsA"/>
    <property type="match status" value="1"/>
</dbReference>
<dbReference type="EMBL" id="VXRY01000477">
    <property type="protein sequence ID" value="MXY34723.1"/>
    <property type="molecule type" value="Genomic_DNA"/>
</dbReference>
<dbReference type="AlphaFoldDB" id="A0A6B0Y3V6"/>
<protein>
    <submittedName>
        <fullName evidence="2">FxsA family protein</fullName>
    </submittedName>
</protein>